<dbReference type="PANTHER" id="PTHR11142:SF0">
    <property type="entry name" value="TRNA PSEUDOURIDINE SYNTHASE-LIKE 1"/>
    <property type="match status" value="1"/>
</dbReference>
<comment type="catalytic activity">
    <reaction evidence="4 7">
        <text>uridine(38/39/40) in tRNA = pseudouridine(38/39/40) in tRNA</text>
        <dbReference type="Rhea" id="RHEA:22376"/>
        <dbReference type="Rhea" id="RHEA-COMP:10085"/>
        <dbReference type="Rhea" id="RHEA-COMP:10087"/>
        <dbReference type="ChEBI" id="CHEBI:65314"/>
        <dbReference type="ChEBI" id="CHEBI:65315"/>
        <dbReference type="EC" id="5.4.99.12"/>
    </reaction>
</comment>
<name>A0A285UK99_9STAP</name>
<feature type="active site" description="Nucleophile" evidence="4 5">
    <location>
        <position position="51"/>
    </location>
</feature>
<evidence type="ECO:0000259" key="8">
    <source>
        <dbReference type="Pfam" id="PF01416"/>
    </source>
</evidence>
<feature type="binding site" evidence="4 6">
    <location>
        <position position="109"/>
    </location>
    <ligand>
        <name>substrate</name>
    </ligand>
</feature>
<proteinExistence type="inferred from homology"/>
<dbReference type="Gene3D" id="3.30.70.660">
    <property type="entry name" value="Pseudouridine synthase I, catalytic domain, C-terminal subdomain"/>
    <property type="match status" value="1"/>
</dbReference>
<dbReference type="InterPro" id="IPR020094">
    <property type="entry name" value="TruA/RsuA/RluB/E/F_N"/>
</dbReference>
<dbReference type="PANTHER" id="PTHR11142">
    <property type="entry name" value="PSEUDOURIDYLATE SYNTHASE"/>
    <property type="match status" value="1"/>
</dbReference>
<evidence type="ECO:0000256" key="2">
    <source>
        <dbReference type="ARBA" id="ARBA00022694"/>
    </source>
</evidence>
<dbReference type="PIRSF" id="PIRSF001430">
    <property type="entry name" value="tRNA_psdUrid_synth"/>
    <property type="match status" value="1"/>
</dbReference>
<dbReference type="InterPro" id="IPR001406">
    <property type="entry name" value="PsdUridine_synth_TruA"/>
</dbReference>
<protein>
    <recommendedName>
        <fullName evidence="4">tRNA pseudouridine synthase A</fullName>
        <ecNumber evidence="4">5.4.99.12</ecNumber>
    </recommendedName>
    <alternativeName>
        <fullName evidence="4">tRNA pseudouridine(38-40) synthase</fullName>
    </alternativeName>
    <alternativeName>
        <fullName evidence="4">tRNA pseudouridylate synthase I</fullName>
    </alternativeName>
    <alternativeName>
        <fullName evidence="4">tRNA-uridine isomerase I</fullName>
    </alternativeName>
</protein>
<dbReference type="InterPro" id="IPR020095">
    <property type="entry name" value="PsdUridine_synth_TruA_C"/>
</dbReference>
<comment type="subunit">
    <text evidence="4">Homodimer.</text>
</comment>
<sequence length="248" mass="28728">MRILLKMSYNGKDFHGFQYQHNYRTVQGVIEAALTKMHKRQMRIHPASRTDRGVHALEQYCHFDTDLGLTTGKWHYILNRNLPADISINEVAEIPEDFHVRYHSKGKTYRYSVYTADTVNPFFYGLKTHYPHELDKERMLAAMQPFLGTHDFTSFSSAKAEIVNKVRTITEFRIEETEAGFDFIISGSGFLYNMVRIIVAYIVEVGAGRRKPETEAIIRQKDRTIVPRTAPAEGLYLEKVHFDGAFEK</sequence>
<dbReference type="Pfam" id="PF01416">
    <property type="entry name" value="PseudoU_synth_1"/>
    <property type="match status" value="2"/>
</dbReference>
<keyword evidence="3 4" id="KW-0413">Isomerase</keyword>
<keyword evidence="10" id="KW-1185">Reference proteome</keyword>
<evidence type="ECO:0000256" key="4">
    <source>
        <dbReference type="HAMAP-Rule" id="MF_00171"/>
    </source>
</evidence>
<evidence type="ECO:0000256" key="6">
    <source>
        <dbReference type="PIRSR" id="PIRSR001430-2"/>
    </source>
</evidence>
<dbReference type="EC" id="5.4.99.12" evidence="4"/>
<keyword evidence="2 4" id="KW-0819">tRNA processing</keyword>
<dbReference type="AlphaFoldDB" id="A0A285UK99"/>
<comment type="function">
    <text evidence="4">Formation of pseudouridine at positions 38, 39 and 40 in the anticodon stem and loop of transfer RNAs.</text>
</comment>
<evidence type="ECO:0000256" key="7">
    <source>
        <dbReference type="RuleBase" id="RU003792"/>
    </source>
</evidence>
<dbReference type="InterPro" id="IPR020103">
    <property type="entry name" value="PsdUridine_synth_cat_dom_sf"/>
</dbReference>
<feature type="domain" description="Pseudouridine synthase I TruA alpha/beta" evidence="8">
    <location>
        <begin position="9"/>
        <end position="102"/>
    </location>
</feature>
<evidence type="ECO:0000256" key="1">
    <source>
        <dbReference type="ARBA" id="ARBA00009375"/>
    </source>
</evidence>
<dbReference type="NCBIfam" id="TIGR00071">
    <property type="entry name" value="hisT_truA"/>
    <property type="match status" value="1"/>
</dbReference>
<dbReference type="GO" id="GO:0160147">
    <property type="term" value="F:tRNA pseudouridine(38-40) synthase activity"/>
    <property type="evidence" value="ECO:0007669"/>
    <property type="project" value="UniProtKB-EC"/>
</dbReference>
<comment type="caution">
    <text evidence="4">Lacks conserved residue(s) required for the propagation of feature annotation.</text>
</comment>
<gene>
    <name evidence="4" type="primary">truA</name>
    <name evidence="9" type="ORF">SAMN05878391_1603</name>
</gene>
<evidence type="ECO:0000256" key="5">
    <source>
        <dbReference type="PIRSR" id="PIRSR001430-1"/>
    </source>
</evidence>
<organism evidence="9 10">
    <name type="scientific">Salinicoccus kekensis</name>
    <dbReference type="NCBI Taxonomy" id="714307"/>
    <lineage>
        <taxon>Bacteria</taxon>
        <taxon>Bacillati</taxon>
        <taxon>Bacillota</taxon>
        <taxon>Bacilli</taxon>
        <taxon>Bacillales</taxon>
        <taxon>Staphylococcaceae</taxon>
        <taxon>Salinicoccus</taxon>
    </lineage>
</organism>
<dbReference type="FunFam" id="3.30.70.580:FF:000001">
    <property type="entry name" value="tRNA pseudouridine synthase A"/>
    <property type="match status" value="1"/>
</dbReference>
<reference evidence="10" key="1">
    <citation type="submission" date="2017-08" db="EMBL/GenBank/DDBJ databases">
        <authorList>
            <person name="Varghese N."/>
            <person name="Submissions S."/>
        </authorList>
    </citation>
    <scope>NUCLEOTIDE SEQUENCE [LARGE SCALE GENOMIC DNA]</scope>
    <source>
        <strain evidence="10">DSM 23173</strain>
    </source>
</reference>
<accession>A0A285UK99</accession>
<feature type="domain" description="Pseudouridine synthase I TruA alpha/beta" evidence="8">
    <location>
        <begin position="142"/>
        <end position="243"/>
    </location>
</feature>
<dbReference type="InterPro" id="IPR020097">
    <property type="entry name" value="PsdUridine_synth_TruA_a/b_dom"/>
</dbReference>
<evidence type="ECO:0000313" key="9">
    <source>
        <dbReference type="EMBL" id="SOC42279.1"/>
    </source>
</evidence>
<dbReference type="Gene3D" id="3.30.70.580">
    <property type="entry name" value="Pseudouridine synthase I, catalytic domain, N-terminal subdomain"/>
    <property type="match status" value="1"/>
</dbReference>
<comment type="similarity">
    <text evidence="1 4 7">Belongs to the tRNA pseudouridine synthase TruA family.</text>
</comment>
<dbReference type="HAMAP" id="MF_00171">
    <property type="entry name" value="TruA"/>
    <property type="match status" value="1"/>
</dbReference>
<dbReference type="GO" id="GO:0031119">
    <property type="term" value="P:tRNA pseudouridine synthesis"/>
    <property type="evidence" value="ECO:0007669"/>
    <property type="project" value="UniProtKB-UniRule"/>
</dbReference>
<dbReference type="CDD" id="cd02570">
    <property type="entry name" value="PseudoU_synth_EcTruA"/>
    <property type="match status" value="1"/>
</dbReference>
<dbReference type="OrthoDB" id="9811823at2"/>
<dbReference type="RefSeq" id="WP_097040885.1">
    <property type="nucleotide sequence ID" value="NZ_OBQF01000003.1"/>
</dbReference>
<dbReference type="GO" id="GO:0003723">
    <property type="term" value="F:RNA binding"/>
    <property type="evidence" value="ECO:0007669"/>
    <property type="project" value="InterPro"/>
</dbReference>
<evidence type="ECO:0000256" key="3">
    <source>
        <dbReference type="ARBA" id="ARBA00023235"/>
    </source>
</evidence>
<dbReference type="Proteomes" id="UP000219412">
    <property type="component" value="Unassembled WGS sequence"/>
</dbReference>
<evidence type="ECO:0000313" key="10">
    <source>
        <dbReference type="Proteomes" id="UP000219412"/>
    </source>
</evidence>
<dbReference type="SUPFAM" id="SSF55120">
    <property type="entry name" value="Pseudouridine synthase"/>
    <property type="match status" value="1"/>
</dbReference>
<dbReference type="EMBL" id="OBQF01000003">
    <property type="protein sequence ID" value="SOC42279.1"/>
    <property type="molecule type" value="Genomic_DNA"/>
</dbReference>